<dbReference type="PANTHER" id="PTHR23080">
    <property type="entry name" value="THAP DOMAIN PROTEIN"/>
    <property type="match status" value="1"/>
</dbReference>
<dbReference type="Pfam" id="PF13359">
    <property type="entry name" value="DDE_Tnp_4"/>
    <property type="match status" value="1"/>
</dbReference>
<evidence type="ECO:0000313" key="6">
    <source>
        <dbReference type="RefSeq" id="XP_046601942.1"/>
    </source>
</evidence>
<name>A0ABM3GNU5_NEOLC</name>
<dbReference type="PANTHER" id="PTHR23080:SF141">
    <property type="entry name" value="TRANSPOSASE HELIX-TURN-HELIX DOMAIN-CONTAINING PROTEIN"/>
    <property type="match status" value="1"/>
</dbReference>
<dbReference type="GeneID" id="124295563"/>
<comment type="cofactor">
    <cofactor evidence="1">
        <name>a divalent metal cation</name>
        <dbReference type="ChEBI" id="CHEBI:60240"/>
    </cofactor>
</comment>
<evidence type="ECO:0000256" key="2">
    <source>
        <dbReference type="ARBA" id="ARBA00022723"/>
    </source>
</evidence>
<evidence type="ECO:0000259" key="3">
    <source>
        <dbReference type="Pfam" id="PF13359"/>
    </source>
</evidence>
<feature type="domain" description="DDE Tnp4" evidence="3">
    <location>
        <begin position="150"/>
        <end position="283"/>
    </location>
</feature>
<evidence type="ECO:0000256" key="1">
    <source>
        <dbReference type="ARBA" id="ARBA00001968"/>
    </source>
</evidence>
<feature type="domain" description="Transposase Helix-turn-helix" evidence="4">
    <location>
        <begin position="71"/>
        <end position="121"/>
    </location>
</feature>
<evidence type="ECO:0000259" key="4">
    <source>
        <dbReference type="Pfam" id="PF13613"/>
    </source>
</evidence>
<reference evidence="6" key="1">
    <citation type="submission" date="2025-08" db="UniProtKB">
        <authorList>
            <consortium name="RefSeq"/>
        </authorList>
    </citation>
    <scope>IDENTIFICATION</scope>
    <source>
        <tissue evidence="6">Thorax and Abdomen</tissue>
    </source>
</reference>
<dbReference type="Proteomes" id="UP000829291">
    <property type="component" value="Chromosome 7"/>
</dbReference>
<dbReference type="InterPro" id="IPR027805">
    <property type="entry name" value="Transposase_HTH_dom"/>
</dbReference>
<dbReference type="Pfam" id="PF13613">
    <property type="entry name" value="HTH_Tnp_4"/>
    <property type="match status" value="1"/>
</dbReference>
<sequence length="290" mass="33301">MLSVENVETTEKKFIDTGVQIRSGDLLIDLCDVIKTEKELNTLTGIVNFDILNTILDIFKIGFPKYESERMHLRNKVIMTFIKLKHNLSYAILTVLFKYSSASHCRKIILQMIDMLYVCLKDGIPFPDKDEISQNLPICFNGFRNVRIVLDCTEISIQKPKSLCCQQATYSRYKSTYTIKFMTGVTPGGLLSYISSMYGGRSSDDAIFEQSKILDSLEKGEALMVDKGFRVDKLCKDRDITLIRPPFKKEKLQFSKEESRLSAKIARARVHIERSNQRLKVFKSDAKWSC</sequence>
<keyword evidence="5" id="KW-1185">Reference proteome</keyword>
<proteinExistence type="predicted"/>
<gene>
    <name evidence="6" type="primary">LOC124295563</name>
</gene>
<organism evidence="5 6">
    <name type="scientific">Neodiprion lecontei</name>
    <name type="common">Redheaded pine sawfly</name>
    <dbReference type="NCBI Taxonomy" id="441921"/>
    <lineage>
        <taxon>Eukaryota</taxon>
        <taxon>Metazoa</taxon>
        <taxon>Ecdysozoa</taxon>
        <taxon>Arthropoda</taxon>
        <taxon>Hexapoda</taxon>
        <taxon>Insecta</taxon>
        <taxon>Pterygota</taxon>
        <taxon>Neoptera</taxon>
        <taxon>Endopterygota</taxon>
        <taxon>Hymenoptera</taxon>
        <taxon>Tenthredinoidea</taxon>
        <taxon>Diprionidae</taxon>
        <taxon>Diprioninae</taxon>
        <taxon>Neodiprion</taxon>
    </lineage>
</organism>
<dbReference type="InterPro" id="IPR027806">
    <property type="entry name" value="HARBI1_dom"/>
</dbReference>
<evidence type="ECO:0000313" key="5">
    <source>
        <dbReference type="Proteomes" id="UP000829291"/>
    </source>
</evidence>
<protein>
    <submittedName>
        <fullName evidence="6">Uncharacterized protein LOC124295563</fullName>
    </submittedName>
</protein>
<accession>A0ABM3GNU5</accession>
<keyword evidence="2" id="KW-0479">Metal-binding</keyword>
<dbReference type="RefSeq" id="XP_046601942.1">
    <property type="nucleotide sequence ID" value="XM_046745986.1"/>
</dbReference>